<comment type="caution">
    <text evidence="1">The sequence shown here is derived from an EMBL/GenBank/DDBJ whole genome shotgun (WGS) entry which is preliminary data.</text>
</comment>
<dbReference type="EMBL" id="SRLO01007080">
    <property type="protein sequence ID" value="TNN28280.1"/>
    <property type="molecule type" value="Genomic_DNA"/>
</dbReference>
<sequence>MEPPREEYGSLREEYSSPRKGYRYLESSCSSTRVATETKPLTRSPWFLQSQRCVNRVPDRGGPAGTGSLTVEVLLEPDPRVICEMKRRKYDFQSGALMKVYCKL</sequence>
<dbReference type="Proteomes" id="UP000314294">
    <property type="component" value="Unassembled WGS sequence"/>
</dbReference>
<protein>
    <submittedName>
        <fullName evidence="1">Uncharacterized protein</fullName>
    </submittedName>
</protein>
<accession>A0A4Z2EI83</accession>
<dbReference type="AlphaFoldDB" id="A0A4Z2EI83"/>
<reference evidence="1 2" key="1">
    <citation type="submission" date="2019-03" db="EMBL/GenBank/DDBJ databases">
        <title>First draft genome of Liparis tanakae, snailfish: a comprehensive survey of snailfish specific genes.</title>
        <authorList>
            <person name="Kim W."/>
            <person name="Song I."/>
            <person name="Jeong J.-H."/>
            <person name="Kim D."/>
            <person name="Kim S."/>
            <person name="Ryu S."/>
            <person name="Song J.Y."/>
            <person name="Lee S.K."/>
        </authorList>
    </citation>
    <scope>NUCLEOTIDE SEQUENCE [LARGE SCALE GENOMIC DNA]</scope>
    <source>
        <tissue evidence="1">Muscle</tissue>
    </source>
</reference>
<gene>
    <name evidence="1" type="ORF">EYF80_061572</name>
</gene>
<evidence type="ECO:0000313" key="2">
    <source>
        <dbReference type="Proteomes" id="UP000314294"/>
    </source>
</evidence>
<proteinExistence type="predicted"/>
<evidence type="ECO:0000313" key="1">
    <source>
        <dbReference type="EMBL" id="TNN28280.1"/>
    </source>
</evidence>
<name>A0A4Z2EI83_9TELE</name>
<keyword evidence="2" id="KW-1185">Reference proteome</keyword>
<organism evidence="1 2">
    <name type="scientific">Liparis tanakae</name>
    <name type="common">Tanaka's snailfish</name>
    <dbReference type="NCBI Taxonomy" id="230148"/>
    <lineage>
        <taxon>Eukaryota</taxon>
        <taxon>Metazoa</taxon>
        <taxon>Chordata</taxon>
        <taxon>Craniata</taxon>
        <taxon>Vertebrata</taxon>
        <taxon>Euteleostomi</taxon>
        <taxon>Actinopterygii</taxon>
        <taxon>Neopterygii</taxon>
        <taxon>Teleostei</taxon>
        <taxon>Neoteleostei</taxon>
        <taxon>Acanthomorphata</taxon>
        <taxon>Eupercaria</taxon>
        <taxon>Perciformes</taxon>
        <taxon>Cottioidei</taxon>
        <taxon>Cottales</taxon>
        <taxon>Liparidae</taxon>
        <taxon>Liparis</taxon>
    </lineage>
</organism>